<dbReference type="InterPro" id="IPR000866">
    <property type="entry name" value="AhpC/TSA"/>
</dbReference>
<organism evidence="5 6">
    <name type="scientific">Larkinella punicea</name>
    <dbReference type="NCBI Taxonomy" id="2315727"/>
    <lineage>
        <taxon>Bacteria</taxon>
        <taxon>Pseudomonadati</taxon>
        <taxon>Bacteroidota</taxon>
        <taxon>Cytophagia</taxon>
        <taxon>Cytophagales</taxon>
        <taxon>Spirosomataceae</taxon>
        <taxon>Larkinella</taxon>
    </lineage>
</organism>
<feature type="domain" description="Thioredoxin" evidence="4">
    <location>
        <begin position="225"/>
        <end position="374"/>
    </location>
</feature>
<evidence type="ECO:0000313" key="6">
    <source>
        <dbReference type="Proteomes" id="UP000253383"/>
    </source>
</evidence>
<feature type="domain" description="Thioredoxin" evidence="4">
    <location>
        <begin position="34"/>
        <end position="197"/>
    </location>
</feature>
<evidence type="ECO:0000256" key="2">
    <source>
        <dbReference type="ARBA" id="ARBA00022748"/>
    </source>
</evidence>
<dbReference type="PROSITE" id="PS00194">
    <property type="entry name" value="THIOREDOXIN_1"/>
    <property type="match status" value="1"/>
</dbReference>
<dbReference type="Pfam" id="PF08534">
    <property type="entry name" value="Redoxin"/>
    <property type="match status" value="1"/>
</dbReference>
<dbReference type="InterPro" id="IPR013740">
    <property type="entry name" value="Redoxin"/>
</dbReference>
<dbReference type="PROSITE" id="PS51352">
    <property type="entry name" value="THIOREDOXIN_2"/>
    <property type="match status" value="2"/>
</dbReference>
<gene>
    <name evidence="5" type="ORF">DUE52_22160</name>
</gene>
<dbReference type="GO" id="GO:0017004">
    <property type="term" value="P:cytochrome complex assembly"/>
    <property type="evidence" value="ECO:0007669"/>
    <property type="project" value="UniProtKB-KW"/>
</dbReference>
<keyword evidence="6" id="KW-1185">Reference proteome</keyword>
<dbReference type="Pfam" id="PF00578">
    <property type="entry name" value="AhpC-TSA"/>
    <property type="match status" value="1"/>
</dbReference>
<name>A0A368JM75_9BACT</name>
<dbReference type="GO" id="GO:0016209">
    <property type="term" value="F:antioxidant activity"/>
    <property type="evidence" value="ECO:0007669"/>
    <property type="project" value="InterPro"/>
</dbReference>
<sequence length="378" mass="42426">MITNPLIKRLYRLTGLIVLIGALAFMPKADHKTLEIGASAPDFSLPGVDGKQYSLKSFAGSPALVIVFSCNHCPTAQAYEDRLIQLVKDYKPKKVSFVVISPNSPVTVSLAELGYTDLSDSFAEMKIRAKEKGYNFPYLYDGDTQTTSEKYGPVATPHVFIFDQDRKLQYAGRFDAKERPGSANAEDARAALDAVLAGQKVPMATTKTFGCSVKWIEKSDYIQKQQAEWAKRPVSLADVDVAGLKKLIKNDSDKLRLINVWATWCGPCVQEFPEFITIDRMYRERDFEFVTVSADKPDKKAKALEFLKKKEASNQNYLFSSDDKYALIEAIDPNWQGALPYTILVEPGGKIVYSKQGPIDPLEMKRKIVENRLIGRYY</sequence>
<dbReference type="AlphaFoldDB" id="A0A368JM75"/>
<dbReference type="CDD" id="cd02969">
    <property type="entry name" value="PRX_like1"/>
    <property type="match status" value="1"/>
</dbReference>
<dbReference type="InterPro" id="IPR017937">
    <property type="entry name" value="Thioredoxin_CS"/>
</dbReference>
<evidence type="ECO:0000313" key="5">
    <source>
        <dbReference type="EMBL" id="RCR67251.1"/>
    </source>
</evidence>
<dbReference type="PANTHER" id="PTHR43640:SF1">
    <property type="entry name" value="THIOREDOXIN-DEPENDENT PEROXIREDOXIN"/>
    <property type="match status" value="1"/>
</dbReference>
<proteinExistence type="predicted"/>
<comment type="caution">
    <text evidence="5">The sequence shown here is derived from an EMBL/GenBank/DDBJ whole genome shotgun (WGS) entry which is preliminary data.</text>
</comment>
<evidence type="ECO:0000256" key="3">
    <source>
        <dbReference type="ARBA" id="ARBA00023284"/>
    </source>
</evidence>
<evidence type="ECO:0000259" key="4">
    <source>
        <dbReference type="PROSITE" id="PS51352"/>
    </source>
</evidence>
<dbReference type="EMBL" id="QOWE01000020">
    <property type="protein sequence ID" value="RCR67251.1"/>
    <property type="molecule type" value="Genomic_DNA"/>
</dbReference>
<comment type="subcellular location">
    <subcellularLocation>
        <location evidence="1">Cell envelope</location>
    </subcellularLocation>
</comment>
<keyword evidence="3" id="KW-0676">Redox-active center</keyword>
<accession>A0A368JM75</accession>
<dbReference type="SUPFAM" id="SSF52833">
    <property type="entry name" value="Thioredoxin-like"/>
    <property type="match status" value="2"/>
</dbReference>
<dbReference type="OrthoDB" id="9809746at2"/>
<dbReference type="InterPro" id="IPR036249">
    <property type="entry name" value="Thioredoxin-like_sf"/>
</dbReference>
<dbReference type="CDD" id="cd02966">
    <property type="entry name" value="TlpA_like_family"/>
    <property type="match status" value="1"/>
</dbReference>
<protein>
    <submittedName>
        <fullName evidence="5">Redoxin</fullName>
    </submittedName>
</protein>
<dbReference type="InterPro" id="IPR013766">
    <property type="entry name" value="Thioredoxin_domain"/>
</dbReference>
<dbReference type="InterPro" id="IPR047262">
    <property type="entry name" value="PRX-like1"/>
</dbReference>
<dbReference type="GO" id="GO:0030313">
    <property type="term" value="C:cell envelope"/>
    <property type="evidence" value="ECO:0007669"/>
    <property type="project" value="UniProtKB-SubCell"/>
</dbReference>
<dbReference type="Gene3D" id="3.40.30.10">
    <property type="entry name" value="Glutaredoxin"/>
    <property type="match status" value="2"/>
</dbReference>
<dbReference type="PANTHER" id="PTHR43640">
    <property type="entry name" value="OS07G0260300 PROTEIN"/>
    <property type="match status" value="1"/>
</dbReference>
<reference evidence="5 6" key="1">
    <citation type="submission" date="2018-07" db="EMBL/GenBank/DDBJ databases">
        <title>Genome analysis of Larkinella rosea.</title>
        <authorList>
            <person name="Zhou Z."/>
            <person name="Wang G."/>
        </authorList>
    </citation>
    <scope>NUCLEOTIDE SEQUENCE [LARGE SCALE GENOMIC DNA]</scope>
    <source>
        <strain evidence="6">zzj9</strain>
    </source>
</reference>
<dbReference type="RefSeq" id="WP_114408250.1">
    <property type="nucleotide sequence ID" value="NZ_QOWE01000020.1"/>
</dbReference>
<dbReference type="Proteomes" id="UP000253383">
    <property type="component" value="Unassembled WGS sequence"/>
</dbReference>
<dbReference type="GO" id="GO:0016491">
    <property type="term" value="F:oxidoreductase activity"/>
    <property type="evidence" value="ECO:0007669"/>
    <property type="project" value="InterPro"/>
</dbReference>
<evidence type="ECO:0000256" key="1">
    <source>
        <dbReference type="ARBA" id="ARBA00004196"/>
    </source>
</evidence>
<keyword evidence="2" id="KW-0201">Cytochrome c-type biogenesis</keyword>